<feature type="region of interest" description="Disordered" evidence="3">
    <location>
        <begin position="261"/>
        <end position="321"/>
    </location>
</feature>
<feature type="compositionally biased region" description="Basic and acidic residues" evidence="3">
    <location>
        <begin position="294"/>
        <end position="309"/>
    </location>
</feature>
<evidence type="ECO:0000313" key="4">
    <source>
        <dbReference type="EMBL" id="KAL1617774.1"/>
    </source>
</evidence>
<feature type="compositionally biased region" description="Polar residues" evidence="3">
    <location>
        <begin position="455"/>
        <end position="471"/>
    </location>
</feature>
<organism evidence="4 5">
    <name type="scientific">Neofusicoccum ribis</name>
    <dbReference type="NCBI Taxonomy" id="45134"/>
    <lineage>
        <taxon>Eukaryota</taxon>
        <taxon>Fungi</taxon>
        <taxon>Dikarya</taxon>
        <taxon>Ascomycota</taxon>
        <taxon>Pezizomycotina</taxon>
        <taxon>Dothideomycetes</taxon>
        <taxon>Dothideomycetes incertae sedis</taxon>
        <taxon>Botryosphaeriales</taxon>
        <taxon>Botryosphaeriaceae</taxon>
        <taxon>Neofusicoccum</taxon>
    </lineage>
</organism>
<gene>
    <name evidence="4" type="ORF">SLS56_010838</name>
</gene>
<keyword evidence="5" id="KW-1185">Reference proteome</keyword>
<name>A0ABR3SDD2_9PEZI</name>
<dbReference type="InterPro" id="IPR036291">
    <property type="entry name" value="NAD(P)-bd_dom_sf"/>
</dbReference>
<accession>A0ABR3SDD2</accession>
<comment type="caution">
    <text evidence="4">The sequence shown here is derived from an EMBL/GenBank/DDBJ whole genome shotgun (WGS) entry which is preliminary data.</text>
</comment>
<feature type="compositionally biased region" description="Polar residues" evidence="3">
    <location>
        <begin position="311"/>
        <end position="321"/>
    </location>
</feature>
<dbReference type="Proteomes" id="UP001521116">
    <property type="component" value="Unassembled WGS sequence"/>
</dbReference>
<keyword evidence="2" id="KW-0560">Oxidoreductase</keyword>
<dbReference type="Gene3D" id="3.40.50.720">
    <property type="entry name" value="NAD(P)-binding Rossmann-like Domain"/>
    <property type="match status" value="2"/>
</dbReference>
<dbReference type="EMBL" id="JAJVDC020000223">
    <property type="protein sequence ID" value="KAL1617774.1"/>
    <property type="molecule type" value="Genomic_DNA"/>
</dbReference>
<evidence type="ECO:0000256" key="3">
    <source>
        <dbReference type="SAM" id="MobiDB-lite"/>
    </source>
</evidence>
<feature type="compositionally biased region" description="Basic and acidic residues" evidence="3">
    <location>
        <begin position="427"/>
        <end position="440"/>
    </location>
</feature>
<sequence length="500" mass="54276">MATPAPRGSGRLLNKTAIVTGASSGLGRAIALRYAAEGANVVCADLTPAARLPVPGQAAVATHDLIRQRGGAAEFVKADVGVAAEVEALVAAAVERFGRLDMLRQDPHESGDRGWIINMSSIMGLIAGPQNHTQTAIFAETTTNLTPFDVLQRRHPFGGPGKPEDIAKIAVTLASDDASWLTGVNLPVDDMSENPQLNPCLAETKSEPTEDTNLPPNMKANEEKKVECDLHSKDPDTTLSSTFDRIYEQCDCCPDWVYTTGVSPDEDNEEEKEKMEEDEDDNHAVPCSSSDQSTDDHTVQSQPSEDHPARSQLTESQSMKNPIIKNQLTETHPTASKPVNEQPVGALPIASQPIQNRLAAPEQAIPANLPSQHTAYLVTIKHSERRPVEHDPTSSMPAQSPPDNPSHAPVPITPTHLPPPRTAHFTTAEHIESQHAEHHNTPSQPSANPPATPSLPASRSATHAAHFTSTPEAHLIENQPTRWMWIRGYWEHWLRRLGRG</sequence>
<feature type="compositionally biased region" description="Acidic residues" evidence="3">
    <location>
        <begin position="264"/>
        <end position="281"/>
    </location>
</feature>
<dbReference type="Pfam" id="PF00106">
    <property type="entry name" value="adh_short"/>
    <property type="match status" value="1"/>
</dbReference>
<evidence type="ECO:0000256" key="1">
    <source>
        <dbReference type="ARBA" id="ARBA00006484"/>
    </source>
</evidence>
<proteinExistence type="inferred from homology"/>
<dbReference type="PRINTS" id="PR00081">
    <property type="entry name" value="GDHRDH"/>
</dbReference>
<dbReference type="Pfam" id="PF13561">
    <property type="entry name" value="adh_short_C2"/>
    <property type="match status" value="1"/>
</dbReference>
<evidence type="ECO:0000313" key="5">
    <source>
        <dbReference type="Proteomes" id="UP001521116"/>
    </source>
</evidence>
<dbReference type="PANTHER" id="PTHR43639:SF1">
    <property type="entry name" value="SHORT-CHAIN DEHYDROGENASE_REDUCTASE FAMILY PROTEIN"/>
    <property type="match status" value="1"/>
</dbReference>
<feature type="region of interest" description="Disordered" evidence="3">
    <location>
        <begin position="386"/>
        <end position="473"/>
    </location>
</feature>
<dbReference type="PANTHER" id="PTHR43639">
    <property type="entry name" value="OXIDOREDUCTASE, SHORT-CHAIN DEHYDROGENASE/REDUCTASE FAMILY (AFU_ORTHOLOGUE AFUA_5G02870)"/>
    <property type="match status" value="1"/>
</dbReference>
<protein>
    <submittedName>
        <fullName evidence="4">Uncharacterized protein</fullName>
    </submittedName>
</protein>
<dbReference type="CDD" id="cd05233">
    <property type="entry name" value="SDR_c"/>
    <property type="match status" value="1"/>
</dbReference>
<comment type="similarity">
    <text evidence="1">Belongs to the short-chain dehydrogenases/reductases (SDR) family.</text>
</comment>
<evidence type="ECO:0000256" key="2">
    <source>
        <dbReference type="ARBA" id="ARBA00023002"/>
    </source>
</evidence>
<dbReference type="SUPFAM" id="SSF51735">
    <property type="entry name" value="NAD(P)-binding Rossmann-fold domains"/>
    <property type="match status" value="1"/>
</dbReference>
<reference evidence="4 5" key="1">
    <citation type="submission" date="2024-02" db="EMBL/GenBank/DDBJ databases">
        <title>De novo assembly and annotation of 12 fungi associated with fruit tree decline syndrome in Ontario, Canada.</title>
        <authorList>
            <person name="Sulman M."/>
            <person name="Ellouze W."/>
            <person name="Ilyukhin E."/>
        </authorList>
    </citation>
    <scope>NUCLEOTIDE SEQUENCE [LARGE SCALE GENOMIC DNA]</scope>
    <source>
        <strain evidence="4 5">M1-105</strain>
    </source>
</reference>
<dbReference type="InterPro" id="IPR002347">
    <property type="entry name" value="SDR_fam"/>
</dbReference>